<organism evidence="1 2">
    <name type="scientific">Antarcticirhabdus aurantiaca</name>
    <dbReference type="NCBI Taxonomy" id="2606717"/>
    <lineage>
        <taxon>Bacteria</taxon>
        <taxon>Pseudomonadati</taxon>
        <taxon>Pseudomonadota</taxon>
        <taxon>Alphaproteobacteria</taxon>
        <taxon>Hyphomicrobiales</taxon>
        <taxon>Aurantimonadaceae</taxon>
        <taxon>Antarcticirhabdus</taxon>
    </lineage>
</organism>
<keyword evidence="2" id="KW-1185">Reference proteome</keyword>
<dbReference type="Proteomes" id="UP001163223">
    <property type="component" value="Chromosome"/>
</dbReference>
<evidence type="ECO:0000313" key="2">
    <source>
        <dbReference type="Proteomes" id="UP001163223"/>
    </source>
</evidence>
<evidence type="ECO:0000313" key="1">
    <source>
        <dbReference type="EMBL" id="WAJ26131.1"/>
    </source>
</evidence>
<accession>A0ACD4NH54</accession>
<protein>
    <submittedName>
        <fullName evidence="1">L,D-transpeptidase</fullName>
    </submittedName>
</protein>
<gene>
    <name evidence="1" type="ORF">OXU80_14535</name>
</gene>
<proteinExistence type="predicted"/>
<reference evidence="1" key="1">
    <citation type="submission" date="2022-11" db="EMBL/GenBank/DDBJ databases">
        <title>beta-Carotene-producing bacterium, Jeongeuplla avenae sp. nov., alleviates the salt stress of Arabidopsis seedlings.</title>
        <authorList>
            <person name="Jiang L."/>
            <person name="Lee J."/>
        </authorList>
    </citation>
    <scope>NUCLEOTIDE SEQUENCE</scope>
    <source>
        <strain evidence="1">DY_R2A_6</strain>
    </source>
</reference>
<sequence>MTAPLLTRRAFVLGAAALNLLSAGCVATRDAPPQAPAPQLPPPPQPAAIEPQGFDGQRTPELDARYAALVDGGHEIPAVPYWKIDPKFYRQQVTDPTAEAPGTVVVDTANRFLYLVEPGGTAMRYGVGIGRVGFTWEGRGIVHWRQHWPRWKPPAEMIERQPNLERYSVANGGMEPGIGNPLGARALYIHQNGEDTLYRLHGSPEWWTMGTAASAGCVRLVNQDVIDLYERVPHHAPIVVRQTPLSA</sequence>
<dbReference type="EMBL" id="CP113520">
    <property type="protein sequence ID" value="WAJ26131.1"/>
    <property type="molecule type" value="Genomic_DNA"/>
</dbReference>
<name>A0ACD4NH54_9HYPH</name>